<sequence>MAKPAAQPSRPANSTAKPNKHPKTISSMLDQDLIPGLPDHISHICLASLPPALLYKVSHSWRNLIYSPHFPPFLSLYALLSPPDLDDSLQLFSFDPISSVWARLPPPPVQFLLRHPSYLSWNLPIQSVTVAGRIVIVAGTAPRFLPALTRPLIFDPTVSRWSFGPEMTTPRRWCAAGTSRGSVYVASGIGSHYSSLVAKSVEKWDFVNSSSTCDKKFEEMRTLKDGRFSREAIEAIGYRGKLCMVNVKGDAVKEGAVYDTESDAWEEMGEGMVRGWRGPAASMAEEHIYAVDEKRGVLMRYSGGIGGGWKEIVECERLKGAEHMAAGGGRVCVVGRGGGITVVDVVAAPVRIWVVEVPRGFNVVGLHILPRINIQ</sequence>
<protein>
    <submittedName>
        <fullName evidence="2">Uncharacterized protein</fullName>
    </submittedName>
</protein>
<dbReference type="Gene3D" id="2.120.10.80">
    <property type="entry name" value="Kelch-type beta propeller"/>
    <property type="match status" value="1"/>
</dbReference>
<reference evidence="2" key="1">
    <citation type="submission" date="2021-01" db="UniProtKB">
        <authorList>
            <consortium name="EnsemblPlants"/>
        </authorList>
    </citation>
    <scope>IDENTIFICATION</scope>
</reference>
<dbReference type="OMA" id="PVAMERH"/>
<dbReference type="PANTHER" id="PTHR47590">
    <property type="entry name" value="F-BOX/KELCH-REPEAT PROTEIN SKIP25"/>
    <property type="match status" value="1"/>
</dbReference>
<proteinExistence type="predicted"/>
<keyword evidence="3" id="KW-1185">Reference proteome</keyword>
<dbReference type="PANTHER" id="PTHR47590:SF1">
    <property type="entry name" value="F-BOX_KELCH-REPEAT PROTEIN SKIP25"/>
    <property type="match status" value="1"/>
</dbReference>
<organism evidence="2 3">
    <name type="scientific">Kalanchoe fedtschenkoi</name>
    <name type="common">Lavender scallops</name>
    <name type="synonym">South American air plant</name>
    <dbReference type="NCBI Taxonomy" id="63787"/>
    <lineage>
        <taxon>Eukaryota</taxon>
        <taxon>Viridiplantae</taxon>
        <taxon>Streptophyta</taxon>
        <taxon>Embryophyta</taxon>
        <taxon>Tracheophyta</taxon>
        <taxon>Spermatophyta</taxon>
        <taxon>Magnoliopsida</taxon>
        <taxon>eudicotyledons</taxon>
        <taxon>Gunneridae</taxon>
        <taxon>Pentapetalae</taxon>
        <taxon>Saxifragales</taxon>
        <taxon>Crassulaceae</taxon>
        <taxon>Kalanchoe</taxon>
    </lineage>
</organism>
<dbReference type="AlphaFoldDB" id="A0A7N0TU46"/>
<evidence type="ECO:0000313" key="3">
    <source>
        <dbReference type="Proteomes" id="UP000594263"/>
    </source>
</evidence>
<name>A0A7N0TU46_KALFE</name>
<dbReference type="Gramene" id="Kaladp0045s0453.1.v1.1">
    <property type="protein sequence ID" value="Kaladp0045s0453.1.v1.1.CDS.1"/>
    <property type="gene ID" value="Kaladp0045s0453.v1.1"/>
</dbReference>
<dbReference type="SUPFAM" id="SSF117281">
    <property type="entry name" value="Kelch motif"/>
    <property type="match status" value="1"/>
</dbReference>
<dbReference type="InterPro" id="IPR015915">
    <property type="entry name" value="Kelch-typ_b-propeller"/>
</dbReference>
<feature type="region of interest" description="Disordered" evidence="1">
    <location>
        <begin position="1"/>
        <end position="24"/>
    </location>
</feature>
<dbReference type="Proteomes" id="UP000594263">
    <property type="component" value="Unplaced"/>
</dbReference>
<evidence type="ECO:0000256" key="1">
    <source>
        <dbReference type="SAM" id="MobiDB-lite"/>
    </source>
</evidence>
<dbReference type="EnsemblPlants" id="Kaladp0045s0453.1.v1.1">
    <property type="protein sequence ID" value="Kaladp0045s0453.1.v1.1.CDS.1"/>
    <property type="gene ID" value="Kaladp0045s0453.v1.1"/>
</dbReference>
<accession>A0A7N0TU46</accession>
<evidence type="ECO:0000313" key="2">
    <source>
        <dbReference type="EnsemblPlants" id="Kaladp0045s0453.1.v1.1.CDS.1"/>
    </source>
</evidence>